<evidence type="ECO:0000313" key="3">
    <source>
        <dbReference type="EMBL" id="OGG07197.1"/>
    </source>
</evidence>
<proteinExistence type="inferred from homology"/>
<dbReference type="InterPro" id="IPR003509">
    <property type="entry name" value="UPF0102_YraN-like"/>
</dbReference>
<evidence type="ECO:0000256" key="1">
    <source>
        <dbReference type="ARBA" id="ARBA00006738"/>
    </source>
</evidence>
<dbReference type="Proteomes" id="UP000177354">
    <property type="component" value="Unassembled WGS sequence"/>
</dbReference>
<dbReference type="InterPro" id="IPR011856">
    <property type="entry name" value="tRNA_endonuc-like_dom_sf"/>
</dbReference>
<dbReference type="Pfam" id="PF02021">
    <property type="entry name" value="UPF0102"/>
    <property type="match status" value="1"/>
</dbReference>
<dbReference type="PANTHER" id="PTHR34039">
    <property type="entry name" value="UPF0102 PROTEIN YRAN"/>
    <property type="match status" value="1"/>
</dbReference>
<comment type="similarity">
    <text evidence="1 2">Belongs to the UPF0102 family.</text>
</comment>
<sequence>MTKTQNKATGKIGEDLAVEFLKDKGYEILERNWGNKWGEIDIICRDYKTTVFVEVKTKIGLYFGSPEEMINTKKLTRIQKIASSYFKSAYQPVRIDIVTVILSDKLTPESIKHYRAVY</sequence>
<dbReference type="PANTHER" id="PTHR34039:SF1">
    <property type="entry name" value="UPF0102 PROTEIN YRAN"/>
    <property type="match status" value="1"/>
</dbReference>
<protein>
    <recommendedName>
        <fullName evidence="2">UPF0102 protein A2777_04955</fullName>
    </recommendedName>
</protein>
<gene>
    <name evidence="3" type="ORF">A2777_04955</name>
</gene>
<dbReference type="AlphaFoldDB" id="A0A1F5Z4U2"/>
<reference evidence="3 4" key="1">
    <citation type="journal article" date="2016" name="Nat. Commun.">
        <title>Thousands of microbial genomes shed light on interconnected biogeochemical processes in an aquifer system.</title>
        <authorList>
            <person name="Anantharaman K."/>
            <person name="Brown C.T."/>
            <person name="Hug L.A."/>
            <person name="Sharon I."/>
            <person name="Castelle C.J."/>
            <person name="Probst A.J."/>
            <person name="Thomas B.C."/>
            <person name="Singh A."/>
            <person name="Wilkins M.J."/>
            <person name="Karaoz U."/>
            <person name="Brodie E.L."/>
            <person name="Williams K.H."/>
            <person name="Hubbard S.S."/>
            <person name="Banfield J.F."/>
        </authorList>
    </citation>
    <scope>NUCLEOTIDE SEQUENCE [LARGE SCALE GENOMIC DNA]</scope>
</reference>
<dbReference type="NCBIfam" id="NF009154">
    <property type="entry name" value="PRK12497.3-3"/>
    <property type="match status" value="1"/>
</dbReference>
<evidence type="ECO:0000256" key="2">
    <source>
        <dbReference type="HAMAP-Rule" id="MF_00048"/>
    </source>
</evidence>
<dbReference type="GO" id="GO:0003676">
    <property type="term" value="F:nucleic acid binding"/>
    <property type="evidence" value="ECO:0007669"/>
    <property type="project" value="InterPro"/>
</dbReference>
<organism evidence="3 4">
    <name type="scientific">Candidatus Gottesmanbacteria bacterium RIFCSPHIGHO2_01_FULL_40_15</name>
    <dbReference type="NCBI Taxonomy" id="1798376"/>
    <lineage>
        <taxon>Bacteria</taxon>
        <taxon>Candidatus Gottesmaniibacteriota</taxon>
    </lineage>
</organism>
<dbReference type="CDD" id="cd20736">
    <property type="entry name" value="PoNe_Nuclease"/>
    <property type="match status" value="1"/>
</dbReference>
<dbReference type="EMBL" id="MFJF01000010">
    <property type="protein sequence ID" value="OGG07197.1"/>
    <property type="molecule type" value="Genomic_DNA"/>
</dbReference>
<comment type="caution">
    <text evidence="3">The sequence shown here is derived from an EMBL/GenBank/DDBJ whole genome shotgun (WGS) entry which is preliminary data.</text>
</comment>
<dbReference type="HAMAP" id="MF_00048">
    <property type="entry name" value="UPF0102"/>
    <property type="match status" value="1"/>
</dbReference>
<accession>A0A1F5Z4U2</accession>
<dbReference type="SUPFAM" id="SSF52980">
    <property type="entry name" value="Restriction endonuclease-like"/>
    <property type="match status" value="1"/>
</dbReference>
<dbReference type="Gene3D" id="3.40.1350.10">
    <property type="match status" value="1"/>
</dbReference>
<evidence type="ECO:0000313" key="4">
    <source>
        <dbReference type="Proteomes" id="UP000177354"/>
    </source>
</evidence>
<dbReference type="InterPro" id="IPR011335">
    <property type="entry name" value="Restrct_endonuc-II-like"/>
</dbReference>
<name>A0A1F5Z4U2_9BACT</name>